<evidence type="ECO:0000313" key="2">
    <source>
        <dbReference type="EMBL" id="KAK6006596.1"/>
    </source>
</evidence>
<sequence>MSLNFRRFISFIGSVTLDHVKAIGGESWKDAIPIATKRFEDMDPKVKKAKIKGAKPHKSHKDPTDPKPVISVQLLDEEERRITTIHVHEDGTATEKP</sequence>
<keyword evidence="3" id="KW-1185">Reference proteome</keyword>
<comment type="caution">
    <text evidence="2">The sequence shown here is derived from an EMBL/GenBank/DDBJ whole genome shotgun (WGS) entry which is preliminary data.</text>
</comment>
<gene>
    <name evidence="2" type="ORF">QM012_007006</name>
</gene>
<dbReference type="Proteomes" id="UP001341245">
    <property type="component" value="Unassembled WGS sequence"/>
</dbReference>
<organism evidence="2 3">
    <name type="scientific">Aureobasidium pullulans</name>
    <name type="common">Black yeast</name>
    <name type="synonym">Pullularia pullulans</name>
    <dbReference type="NCBI Taxonomy" id="5580"/>
    <lineage>
        <taxon>Eukaryota</taxon>
        <taxon>Fungi</taxon>
        <taxon>Dikarya</taxon>
        <taxon>Ascomycota</taxon>
        <taxon>Pezizomycotina</taxon>
        <taxon>Dothideomycetes</taxon>
        <taxon>Dothideomycetidae</taxon>
        <taxon>Dothideales</taxon>
        <taxon>Saccotheciaceae</taxon>
        <taxon>Aureobasidium</taxon>
    </lineage>
</organism>
<dbReference type="EMBL" id="JASGXD010000004">
    <property type="protein sequence ID" value="KAK6006596.1"/>
    <property type="molecule type" value="Genomic_DNA"/>
</dbReference>
<feature type="region of interest" description="Disordered" evidence="1">
    <location>
        <begin position="45"/>
        <end position="68"/>
    </location>
</feature>
<feature type="compositionally biased region" description="Basic residues" evidence="1">
    <location>
        <begin position="47"/>
        <end position="60"/>
    </location>
</feature>
<reference evidence="2 3" key="1">
    <citation type="submission" date="2023-11" db="EMBL/GenBank/DDBJ databases">
        <title>Draft genome sequence and annotation of the polyextremotolerant black yeast-like fungus Aureobasidium pullulans NRRL 62042.</title>
        <authorList>
            <person name="Dielentheis-Frenken M.R.E."/>
            <person name="Wibberg D."/>
            <person name="Blank L.M."/>
            <person name="Tiso T."/>
        </authorList>
    </citation>
    <scope>NUCLEOTIDE SEQUENCE [LARGE SCALE GENOMIC DNA]</scope>
    <source>
        <strain evidence="2 3">NRRL 62042</strain>
    </source>
</reference>
<accession>A0ABR0TR58</accession>
<name>A0ABR0TR58_AURPU</name>
<proteinExistence type="predicted"/>
<evidence type="ECO:0000256" key="1">
    <source>
        <dbReference type="SAM" id="MobiDB-lite"/>
    </source>
</evidence>
<evidence type="ECO:0000313" key="3">
    <source>
        <dbReference type="Proteomes" id="UP001341245"/>
    </source>
</evidence>
<protein>
    <submittedName>
        <fullName evidence="2">Uncharacterized protein</fullName>
    </submittedName>
</protein>